<dbReference type="InterPro" id="IPR052365">
    <property type="entry name" value="THEM4/THEM5_acyl-CoA_thioest"/>
</dbReference>
<keyword evidence="4" id="KW-0443">Lipid metabolism</keyword>
<name>A0A2S2C7B5_9NOCA</name>
<dbReference type="OrthoDB" id="3474675at2"/>
<sequence>MPKLTAASDQPTPTAPQRPGDLAGPTPTEDHRGDHEFGELLATFRELQAALSAAAPPIGLMGQLRRELRSATERLAEFRVPEQERYSQRNEMEGRGSPVLIPFAVEELSERYMAVGVEFTDAHLGGNAAVHGGIIPLLFDDLMGKFTRNNGQGVSRTAFLNVNYGKVTPLYRPLRAEVSIDRMEGRKTWITGGLLDGEELLADADALFVRLLPGQP</sequence>
<keyword evidence="7" id="KW-1185">Reference proteome</keyword>
<gene>
    <name evidence="6" type="ORF">CBI38_34800</name>
</gene>
<dbReference type="GO" id="GO:0006631">
    <property type="term" value="P:fatty acid metabolic process"/>
    <property type="evidence" value="ECO:0007669"/>
    <property type="project" value="UniProtKB-KW"/>
</dbReference>
<dbReference type="Proteomes" id="UP000245711">
    <property type="component" value="Plasmid pRB98"/>
</dbReference>
<dbReference type="InterPro" id="IPR029069">
    <property type="entry name" value="HotDog_dom_sf"/>
</dbReference>
<evidence type="ECO:0000256" key="1">
    <source>
        <dbReference type="ARBA" id="ARBA00022490"/>
    </source>
</evidence>
<evidence type="ECO:0000313" key="6">
    <source>
        <dbReference type="EMBL" id="AWK76714.1"/>
    </source>
</evidence>
<dbReference type="EMBL" id="CP021355">
    <property type="protein sequence ID" value="AWK76714.1"/>
    <property type="molecule type" value="Genomic_DNA"/>
</dbReference>
<evidence type="ECO:0000256" key="2">
    <source>
        <dbReference type="ARBA" id="ARBA00022801"/>
    </source>
</evidence>
<evidence type="ECO:0000256" key="4">
    <source>
        <dbReference type="ARBA" id="ARBA00023098"/>
    </source>
</evidence>
<protein>
    <submittedName>
        <fullName evidence="6">Thioesterase</fullName>
    </submittedName>
</protein>
<dbReference type="PANTHER" id="PTHR12418:SF19">
    <property type="entry name" value="ACYL-COENZYME A THIOESTERASE THEM4"/>
    <property type="match status" value="1"/>
</dbReference>
<keyword evidence="3" id="KW-0276">Fatty acid metabolism</keyword>
<geneLocation type="plasmid" evidence="7">
    <name>prb98</name>
</geneLocation>
<evidence type="ECO:0000256" key="3">
    <source>
        <dbReference type="ARBA" id="ARBA00022832"/>
    </source>
</evidence>
<dbReference type="SUPFAM" id="SSF54637">
    <property type="entry name" value="Thioesterase/thiol ester dehydrase-isomerase"/>
    <property type="match status" value="1"/>
</dbReference>
<dbReference type="Gene3D" id="3.10.129.10">
    <property type="entry name" value="Hotdog Thioesterase"/>
    <property type="match status" value="1"/>
</dbReference>
<dbReference type="GO" id="GO:0016787">
    <property type="term" value="F:hydrolase activity"/>
    <property type="evidence" value="ECO:0007669"/>
    <property type="project" value="UniProtKB-KW"/>
</dbReference>
<proteinExistence type="predicted"/>
<dbReference type="KEGG" id="roz:CBI38_34800"/>
<dbReference type="AlphaFoldDB" id="A0A2S2C7B5"/>
<keyword evidence="2" id="KW-0378">Hydrolase</keyword>
<evidence type="ECO:0000313" key="7">
    <source>
        <dbReference type="Proteomes" id="UP000245711"/>
    </source>
</evidence>
<feature type="region of interest" description="Disordered" evidence="5">
    <location>
        <begin position="1"/>
        <end position="34"/>
    </location>
</feature>
<accession>A0A2S2C7B5</accession>
<evidence type="ECO:0000256" key="5">
    <source>
        <dbReference type="SAM" id="MobiDB-lite"/>
    </source>
</evidence>
<reference evidence="6 7" key="1">
    <citation type="submission" date="2017-05" db="EMBL/GenBank/DDBJ databases">
        <title>Isolation of Rhodococcus sp. S2-17 biodegrading of BP-3.</title>
        <authorList>
            <person name="Lee Y."/>
            <person name="Kim K.H."/>
            <person name="Chun B.H."/>
            <person name="Jung H.S."/>
            <person name="Jeon C.O."/>
        </authorList>
    </citation>
    <scope>NUCLEOTIDE SEQUENCE [LARGE SCALE GENOMIC DNA]</scope>
    <source>
        <strain evidence="6 7">S2-17</strain>
        <plasmid evidence="7">prb98</plasmid>
    </source>
</reference>
<dbReference type="PANTHER" id="PTHR12418">
    <property type="entry name" value="ACYL-COENZYME A THIOESTERASE THEM4"/>
    <property type="match status" value="1"/>
</dbReference>
<keyword evidence="6" id="KW-0614">Plasmid</keyword>
<dbReference type="CDD" id="cd03443">
    <property type="entry name" value="PaaI_thioesterase"/>
    <property type="match status" value="1"/>
</dbReference>
<keyword evidence="1" id="KW-0963">Cytoplasm</keyword>
<organism evidence="6 7">
    <name type="scientific">Rhodococcus oxybenzonivorans</name>
    <dbReference type="NCBI Taxonomy" id="1990687"/>
    <lineage>
        <taxon>Bacteria</taxon>
        <taxon>Bacillati</taxon>
        <taxon>Actinomycetota</taxon>
        <taxon>Actinomycetes</taxon>
        <taxon>Mycobacteriales</taxon>
        <taxon>Nocardiaceae</taxon>
        <taxon>Rhodococcus</taxon>
    </lineage>
</organism>